<evidence type="ECO:0000256" key="8">
    <source>
        <dbReference type="ARBA" id="ARBA00023136"/>
    </source>
</evidence>
<keyword evidence="5" id="KW-0997">Cell inner membrane</keyword>
<keyword evidence="4" id="KW-0488">Methylation</keyword>
<dbReference type="EMBL" id="QYSE01000003">
    <property type="protein sequence ID" value="RJF34415.1"/>
    <property type="molecule type" value="Genomic_DNA"/>
</dbReference>
<dbReference type="Pfam" id="PF12019">
    <property type="entry name" value="GspH"/>
    <property type="match status" value="1"/>
</dbReference>
<comment type="similarity">
    <text evidence="9">Belongs to the GSP H family.</text>
</comment>
<evidence type="ECO:0000256" key="10">
    <source>
        <dbReference type="ARBA" id="ARBA00030775"/>
    </source>
</evidence>
<dbReference type="NCBIfam" id="TIGR02532">
    <property type="entry name" value="IV_pilin_GFxxxE"/>
    <property type="match status" value="1"/>
</dbReference>
<evidence type="ECO:0000256" key="4">
    <source>
        <dbReference type="ARBA" id="ARBA00022481"/>
    </source>
</evidence>
<keyword evidence="6 11" id="KW-0812">Transmembrane</keyword>
<name>A0A3A3EZF5_9GAMM</name>
<dbReference type="InterPro" id="IPR022346">
    <property type="entry name" value="T2SS_GspH"/>
</dbReference>
<comment type="subcellular location">
    <subcellularLocation>
        <location evidence="1">Cell inner membrane</location>
        <topology evidence="1">Single-pass membrane protein</topology>
    </subcellularLocation>
</comment>
<evidence type="ECO:0000313" key="14">
    <source>
        <dbReference type="Proteomes" id="UP000265938"/>
    </source>
</evidence>
<evidence type="ECO:0000256" key="6">
    <source>
        <dbReference type="ARBA" id="ARBA00022692"/>
    </source>
</evidence>
<dbReference type="GO" id="GO:0015627">
    <property type="term" value="C:type II protein secretion system complex"/>
    <property type="evidence" value="ECO:0007669"/>
    <property type="project" value="InterPro"/>
</dbReference>
<dbReference type="RefSeq" id="WP_119853378.1">
    <property type="nucleotide sequence ID" value="NZ_QYSE01000003.1"/>
</dbReference>
<dbReference type="GO" id="GO:0015628">
    <property type="term" value="P:protein secretion by the type II secretion system"/>
    <property type="evidence" value="ECO:0007669"/>
    <property type="project" value="InterPro"/>
</dbReference>
<dbReference type="InterPro" id="IPR045584">
    <property type="entry name" value="Pilin-like"/>
</dbReference>
<gene>
    <name evidence="13" type="ORF">D4741_13575</name>
</gene>
<dbReference type="Pfam" id="PF07963">
    <property type="entry name" value="N_methyl"/>
    <property type="match status" value="1"/>
</dbReference>
<dbReference type="PROSITE" id="PS00409">
    <property type="entry name" value="PROKAR_NTER_METHYL"/>
    <property type="match status" value="1"/>
</dbReference>
<reference evidence="13 14" key="1">
    <citation type="submission" date="2018-09" db="EMBL/GenBank/DDBJ databases">
        <title>Identification of marine bacteria producing industrial enzymes.</title>
        <authorList>
            <person name="Cheng T.H."/>
            <person name="Saidin J."/>
            <person name="Muhd D.D."/>
            <person name="Isa M.N.M."/>
            <person name="Bakar M.F.A."/>
            <person name="Ismail N."/>
        </authorList>
    </citation>
    <scope>NUCLEOTIDE SEQUENCE [LARGE SCALE GENOMIC DNA]</scope>
    <source>
        <strain evidence="13 14">MNAD 1.6</strain>
    </source>
</reference>
<organism evidence="13 14">
    <name type="scientific">Pseudoalteromonas gelatinilytica</name>
    <dbReference type="NCBI Taxonomy" id="1703256"/>
    <lineage>
        <taxon>Bacteria</taxon>
        <taxon>Pseudomonadati</taxon>
        <taxon>Pseudomonadota</taxon>
        <taxon>Gammaproteobacteria</taxon>
        <taxon>Alteromonadales</taxon>
        <taxon>Pseudoalteromonadaceae</taxon>
        <taxon>Pseudoalteromonas</taxon>
    </lineage>
</organism>
<dbReference type="InterPro" id="IPR012902">
    <property type="entry name" value="N_methyl_site"/>
</dbReference>
<dbReference type="GO" id="GO:0005886">
    <property type="term" value="C:plasma membrane"/>
    <property type="evidence" value="ECO:0007669"/>
    <property type="project" value="UniProtKB-SubCell"/>
</dbReference>
<evidence type="ECO:0000256" key="7">
    <source>
        <dbReference type="ARBA" id="ARBA00022989"/>
    </source>
</evidence>
<feature type="domain" description="General secretion pathway GspH" evidence="12">
    <location>
        <begin position="47"/>
        <end position="180"/>
    </location>
</feature>
<keyword evidence="3" id="KW-1003">Cell membrane</keyword>
<dbReference type="Proteomes" id="UP000265938">
    <property type="component" value="Unassembled WGS sequence"/>
</dbReference>
<accession>A0A3A3EZF5</accession>
<evidence type="ECO:0000256" key="1">
    <source>
        <dbReference type="ARBA" id="ARBA00004377"/>
    </source>
</evidence>
<feature type="transmembrane region" description="Helical" evidence="11">
    <location>
        <begin position="12"/>
        <end position="30"/>
    </location>
</feature>
<protein>
    <recommendedName>
        <fullName evidence="2">Type II secretion system protein H</fullName>
    </recommendedName>
    <alternativeName>
        <fullName evidence="10">General secretion pathway protein H</fullName>
    </alternativeName>
</protein>
<comment type="caution">
    <text evidence="13">The sequence shown here is derived from an EMBL/GenBank/DDBJ whole genome shotgun (WGS) entry which is preliminary data.</text>
</comment>
<proteinExistence type="inferred from homology"/>
<evidence type="ECO:0000256" key="2">
    <source>
        <dbReference type="ARBA" id="ARBA00021549"/>
    </source>
</evidence>
<dbReference type="Gene3D" id="3.55.40.10">
    <property type="entry name" value="minor pseudopilin epsh domain"/>
    <property type="match status" value="1"/>
</dbReference>
<evidence type="ECO:0000256" key="5">
    <source>
        <dbReference type="ARBA" id="ARBA00022519"/>
    </source>
</evidence>
<sequence>MKNAIQRGFTLLELMITVAIVGIVATIALWDSSDTLESNRAENYLLDLQRMISFARAKAVSTDTIMTICRGWENRIKGDQVSICHPLPNESNAEQVIFVFSNDEARYQSNVFQWYEPYYGDEVYRMIAPPHKNDRLAYSGDAYIMFDTGGTITTNVGTFVYCPNPDNDDNNKALQVSKSGTALYLGDTDLTCG</sequence>
<dbReference type="AlphaFoldDB" id="A0A3A3EZF5"/>
<evidence type="ECO:0000256" key="3">
    <source>
        <dbReference type="ARBA" id="ARBA00022475"/>
    </source>
</evidence>
<keyword evidence="7 11" id="KW-1133">Transmembrane helix</keyword>
<evidence type="ECO:0000313" key="13">
    <source>
        <dbReference type="EMBL" id="RJF34415.1"/>
    </source>
</evidence>
<dbReference type="SUPFAM" id="SSF54523">
    <property type="entry name" value="Pili subunits"/>
    <property type="match status" value="1"/>
</dbReference>
<evidence type="ECO:0000259" key="12">
    <source>
        <dbReference type="Pfam" id="PF12019"/>
    </source>
</evidence>
<keyword evidence="8 11" id="KW-0472">Membrane</keyword>
<evidence type="ECO:0000256" key="9">
    <source>
        <dbReference type="ARBA" id="ARBA00025772"/>
    </source>
</evidence>
<evidence type="ECO:0000256" key="11">
    <source>
        <dbReference type="SAM" id="Phobius"/>
    </source>
</evidence>